<keyword evidence="3" id="KW-0732">Signal</keyword>
<reference evidence="5" key="1">
    <citation type="submission" date="2016-11" db="UniProtKB">
        <authorList>
            <consortium name="WormBaseParasite"/>
        </authorList>
    </citation>
    <scope>IDENTIFICATION</scope>
</reference>
<evidence type="ECO:0000313" key="5">
    <source>
        <dbReference type="WBParaSite" id="L893_g22669.t1"/>
    </source>
</evidence>
<evidence type="ECO:0000256" key="2">
    <source>
        <dbReference type="SAM" id="Phobius"/>
    </source>
</evidence>
<organism evidence="4 5">
    <name type="scientific">Steinernema glaseri</name>
    <dbReference type="NCBI Taxonomy" id="37863"/>
    <lineage>
        <taxon>Eukaryota</taxon>
        <taxon>Metazoa</taxon>
        <taxon>Ecdysozoa</taxon>
        <taxon>Nematoda</taxon>
        <taxon>Chromadorea</taxon>
        <taxon>Rhabditida</taxon>
        <taxon>Tylenchina</taxon>
        <taxon>Panagrolaimomorpha</taxon>
        <taxon>Strongyloidoidea</taxon>
        <taxon>Steinernematidae</taxon>
        <taxon>Steinernema</taxon>
    </lineage>
</organism>
<feature type="chain" id="PRO_5009312962" evidence="3">
    <location>
        <begin position="23"/>
        <end position="453"/>
    </location>
</feature>
<evidence type="ECO:0000256" key="1">
    <source>
        <dbReference type="SAM" id="MobiDB-lite"/>
    </source>
</evidence>
<dbReference type="Proteomes" id="UP000095287">
    <property type="component" value="Unplaced"/>
</dbReference>
<feature type="compositionally biased region" description="Basic and acidic residues" evidence="1">
    <location>
        <begin position="422"/>
        <end position="439"/>
    </location>
</feature>
<feature type="transmembrane region" description="Helical" evidence="2">
    <location>
        <begin position="350"/>
        <end position="375"/>
    </location>
</feature>
<feature type="compositionally biased region" description="Polar residues" evidence="1">
    <location>
        <begin position="382"/>
        <end position="393"/>
    </location>
</feature>
<keyword evidence="2" id="KW-0472">Membrane</keyword>
<dbReference type="AlphaFoldDB" id="A0A1I7Z3W6"/>
<evidence type="ECO:0000256" key="3">
    <source>
        <dbReference type="SAM" id="SignalP"/>
    </source>
</evidence>
<keyword evidence="2" id="KW-1133">Transmembrane helix</keyword>
<proteinExistence type="predicted"/>
<name>A0A1I7Z3W6_9BILA</name>
<evidence type="ECO:0000313" key="4">
    <source>
        <dbReference type="Proteomes" id="UP000095287"/>
    </source>
</evidence>
<feature type="region of interest" description="Disordered" evidence="1">
    <location>
        <begin position="382"/>
        <end position="453"/>
    </location>
</feature>
<protein>
    <submittedName>
        <fullName evidence="5">Uncharacterized protein</fullName>
    </submittedName>
</protein>
<keyword evidence="2" id="KW-0812">Transmembrane</keyword>
<feature type="signal peptide" evidence="3">
    <location>
        <begin position="1"/>
        <end position="22"/>
    </location>
</feature>
<sequence length="453" mass="49957">MVLAEVFCTYFLVLLLSALCNAQIGHNPYAPQYQYNQQPFVQQQQPSNGQYHPQQQAQQFYRPGQGFDPQQGVQSSNGVQAVIPVRPKTGVVNKPVRTTQSDSNSSATVNVQLLTYRNPTLSLPDNVSCKCTPTDKQGCSYMDNKLNKCRFSFNIILSAKDQSVSFISGEFYDVPDNGDMSTGAWTVAHNLTMTSKPQSIDVIVFYNGIGFHNGNASIAFMQRAVAVDTFVAVPANYTPTTGNAQPRVQTETLRGGLVNSILQLRYSVKCNGDYKGQDCDLLCDPPVNTTRVICRNGQSQQSCTWDSASQQVLTCDNCLNGIDGTTNTCKSKSSNQQPCNPGVSPAFRTWTIVLGCLLGIAVVFIILLIVFYVIVRNQNERQASPRRTQQYQPPSLPLLHDSKDDEWDRSRTNQPVALGRTTHTDPESSRSSDHIESVRHANGVASPRREVAV</sequence>
<accession>A0A1I7Z3W6</accession>
<feature type="compositionally biased region" description="Basic and acidic residues" evidence="1">
    <location>
        <begin position="400"/>
        <end position="411"/>
    </location>
</feature>
<keyword evidence="4" id="KW-1185">Reference proteome</keyword>
<dbReference type="WBParaSite" id="L893_g22669.t1">
    <property type="protein sequence ID" value="L893_g22669.t1"/>
    <property type="gene ID" value="L893_g22669"/>
</dbReference>